<dbReference type="GO" id="GO:0005548">
    <property type="term" value="F:phospholipid transporter activity"/>
    <property type="evidence" value="ECO:0007669"/>
    <property type="project" value="TreeGrafter"/>
</dbReference>
<dbReference type="GO" id="GO:0005543">
    <property type="term" value="F:phospholipid binding"/>
    <property type="evidence" value="ECO:0007669"/>
    <property type="project" value="TreeGrafter"/>
</dbReference>
<evidence type="ECO:0000256" key="1">
    <source>
        <dbReference type="SAM" id="Phobius"/>
    </source>
</evidence>
<reference evidence="3 4" key="1">
    <citation type="submission" date="2017-06" db="EMBL/GenBank/DDBJ databases">
        <authorList>
            <person name="Kim H.J."/>
            <person name="Triplett B.A."/>
        </authorList>
    </citation>
    <scope>NUCLEOTIDE SEQUENCE [LARGE SCALE GENOMIC DNA]</scope>
    <source>
        <strain evidence="3 4">DSM 13116</strain>
    </source>
</reference>
<dbReference type="NCBIfam" id="TIGR04430">
    <property type="entry name" value="OM_asym_MlaD"/>
    <property type="match status" value="1"/>
</dbReference>
<dbReference type="Pfam" id="PF02470">
    <property type="entry name" value="MlaD"/>
    <property type="match status" value="1"/>
</dbReference>
<keyword evidence="1" id="KW-0472">Membrane</keyword>
<dbReference type="OrthoDB" id="9788420at2"/>
<accession>A0A239ALY0</accession>
<name>A0A239ALY0_9BACT</name>
<evidence type="ECO:0000313" key="4">
    <source>
        <dbReference type="Proteomes" id="UP000198324"/>
    </source>
</evidence>
<keyword evidence="1" id="KW-1133">Transmembrane helix</keyword>
<feature type="transmembrane region" description="Helical" evidence="1">
    <location>
        <begin position="12"/>
        <end position="29"/>
    </location>
</feature>
<gene>
    <name evidence="3" type="ORF">SAMN04488503_2067</name>
</gene>
<dbReference type="EMBL" id="FZOC01000004">
    <property type="protein sequence ID" value="SNR96332.1"/>
    <property type="molecule type" value="Genomic_DNA"/>
</dbReference>
<dbReference type="Proteomes" id="UP000198324">
    <property type="component" value="Unassembled WGS sequence"/>
</dbReference>
<protein>
    <submittedName>
        <fullName evidence="3">Phospholipid/cholesterol/gamma-HCH transport system substrate-binding protein</fullName>
    </submittedName>
</protein>
<dbReference type="InterPro" id="IPR003399">
    <property type="entry name" value="Mce/MlaD"/>
</dbReference>
<sequence>MKKYAKETQVGLFVLIGFIAIAYMSIKLGNVRLFGENDYAITAKFNDVTGLKVNAPVQMYGVEMGFVEKIGIDLESGMSVVTLRIRKDVQLTDDTIASVKTSGLIGDKYVKLSRGGGDPIQAGAVLRDTESSIDLEELISKYVFGGV</sequence>
<dbReference type="PANTHER" id="PTHR33371:SF4">
    <property type="entry name" value="INTERMEMBRANE PHOSPHOLIPID TRANSPORT SYSTEM BINDING PROTEIN MLAD"/>
    <property type="match status" value="1"/>
</dbReference>
<dbReference type="RefSeq" id="WP_089274297.1">
    <property type="nucleotide sequence ID" value="NZ_FZOC01000004.1"/>
</dbReference>
<keyword evidence="4" id="KW-1185">Reference proteome</keyword>
<dbReference type="AlphaFoldDB" id="A0A239ALY0"/>
<keyword evidence="1" id="KW-0812">Transmembrane</keyword>
<feature type="domain" description="Mce/MlaD" evidence="2">
    <location>
        <begin position="39"/>
        <end position="115"/>
    </location>
</feature>
<organism evidence="3 4">
    <name type="scientific">Humidesulfovibrio mexicanus</name>
    <dbReference type="NCBI Taxonomy" id="147047"/>
    <lineage>
        <taxon>Bacteria</taxon>
        <taxon>Pseudomonadati</taxon>
        <taxon>Thermodesulfobacteriota</taxon>
        <taxon>Desulfovibrionia</taxon>
        <taxon>Desulfovibrionales</taxon>
        <taxon>Desulfovibrionaceae</taxon>
        <taxon>Humidesulfovibrio</taxon>
    </lineage>
</organism>
<dbReference type="InterPro" id="IPR052336">
    <property type="entry name" value="MlaD_Phospholipid_Transporter"/>
</dbReference>
<proteinExistence type="predicted"/>
<evidence type="ECO:0000313" key="3">
    <source>
        <dbReference type="EMBL" id="SNR96332.1"/>
    </source>
</evidence>
<evidence type="ECO:0000259" key="2">
    <source>
        <dbReference type="Pfam" id="PF02470"/>
    </source>
</evidence>
<dbReference type="PANTHER" id="PTHR33371">
    <property type="entry name" value="INTERMEMBRANE PHOSPHOLIPID TRANSPORT SYSTEM BINDING PROTEIN MLAD-RELATED"/>
    <property type="match status" value="1"/>
</dbReference>
<dbReference type="InterPro" id="IPR030970">
    <property type="entry name" value="ABC_MlaD"/>
</dbReference>